<proteinExistence type="predicted"/>
<accession>A0A0V0TF05</accession>
<evidence type="ECO:0000313" key="1">
    <source>
        <dbReference type="EMBL" id="KRX37472.1"/>
    </source>
</evidence>
<sequence length="69" mass="7386">MKIDRICRKENPLGCATPQQSSQGLKQPPLLPAGRTAVGSCLSSFRESLLTSSMKASIDWVSLVFSGFG</sequence>
<dbReference type="Proteomes" id="UP000055048">
    <property type="component" value="Unassembled WGS sequence"/>
</dbReference>
<name>A0A0V0TF05_9BILA</name>
<dbReference type="EMBL" id="JYDJ01000308">
    <property type="protein sequence ID" value="KRX37472.1"/>
    <property type="molecule type" value="Genomic_DNA"/>
</dbReference>
<dbReference type="AlphaFoldDB" id="A0A0V0TF05"/>
<evidence type="ECO:0000313" key="2">
    <source>
        <dbReference type="Proteomes" id="UP000055048"/>
    </source>
</evidence>
<keyword evidence="2" id="KW-1185">Reference proteome</keyword>
<comment type="caution">
    <text evidence="1">The sequence shown here is derived from an EMBL/GenBank/DDBJ whole genome shotgun (WGS) entry which is preliminary data.</text>
</comment>
<gene>
    <name evidence="1" type="ORF">T05_10344</name>
</gene>
<protein>
    <submittedName>
        <fullName evidence="1">Uncharacterized protein</fullName>
    </submittedName>
</protein>
<reference evidence="1 2" key="1">
    <citation type="submission" date="2015-01" db="EMBL/GenBank/DDBJ databases">
        <title>Evolution of Trichinella species and genotypes.</title>
        <authorList>
            <person name="Korhonen P.K."/>
            <person name="Edoardo P."/>
            <person name="Giuseppe L.R."/>
            <person name="Gasser R.B."/>
        </authorList>
    </citation>
    <scope>NUCLEOTIDE SEQUENCE [LARGE SCALE GENOMIC DNA]</scope>
    <source>
        <strain evidence="1">ISS417</strain>
    </source>
</reference>
<organism evidence="1 2">
    <name type="scientific">Trichinella murrelli</name>
    <dbReference type="NCBI Taxonomy" id="144512"/>
    <lineage>
        <taxon>Eukaryota</taxon>
        <taxon>Metazoa</taxon>
        <taxon>Ecdysozoa</taxon>
        <taxon>Nematoda</taxon>
        <taxon>Enoplea</taxon>
        <taxon>Dorylaimia</taxon>
        <taxon>Trichinellida</taxon>
        <taxon>Trichinellidae</taxon>
        <taxon>Trichinella</taxon>
    </lineage>
</organism>